<protein>
    <recommendedName>
        <fullName evidence="10">ABC transporter permease</fullName>
    </recommendedName>
</protein>
<dbReference type="Pfam" id="PF03379">
    <property type="entry name" value="CcmB"/>
    <property type="match status" value="1"/>
</dbReference>
<dbReference type="GO" id="GO:0015232">
    <property type="term" value="F:heme transmembrane transporter activity"/>
    <property type="evidence" value="ECO:0007669"/>
    <property type="project" value="InterPro"/>
</dbReference>
<evidence type="ECO:0000256" key="7">
    <source>
        <dbReference type="ARBA" id="ARBA00023136"/>
    </source>
</evidence>
<keyword evidence="5" id="KW-0201">Cytochrome c-type biogenesis</keyword>
<proteinExistence type="inferred from homology"/>
<dbReference type="AlphaFoldDB" id="A0A0W8G0N6"/>
<evidence type="ECO:0000256" key="8">
    <source>
        <dbReference type="SAM" id="Phobius"/>
    </source>
</evidence>
<keyword evidence="6 8" id="KW-1133">Transmembrane helix</keyword>
<comment type="similarity">
    <text evidence="2">Belongs to the CcmB/CycW/HelB family.</text>
</comment>
<dbReference type="InterPro" id="IPR003544">
    <property type="entry name" value="Cyt_c_biogenesis_CcmB"/>
</dbReference>
<comment type="subcellular location">
    <subcellularLocation>
        <location evidence="1">Membrane</location>
        <topology evidence="1">Multi-pass membrane protein</topology>
    </subcellularLocation>
</comment>
<keyword evidence="4 8" id="KW-0812">Transmembrane</keyword>
<evidence type="ECO:0000256" key="2">
    <source>
        <dbReference type="ARBA" id="ARBA00010544"/>
    </source>
</evidence>
<comment type="caution">
    <text evidence="9">The sequence shown here is derived from an EMBL/GenBank/DDBJ whole genome shotgun (WGS) entry which is preliminary data.</text>
</comment>
<feature type="transmembrane region" description="Helical" evidence="8">
    <location>
        <begin position="51"/>
        <end position="70"/>
    </location>
</feature>
<dbReference type="PANTHER" id="PTHR30070">
    <property type="entry name" value="HEME EXPORTER PROTEIN B"/>
    <property type="match status" value="1"/>
</dbReference>
<feature type="transmembrane region" description="Helical" evidence="8">
    <location>
        <begin position="20"/>
        <end position="39"/>
    </location>
</feature>
<dbReference type="GO" id="GO:0017004">
    <property type="term" value="P:cytochrome complex assembly"/>
    <property type="evidence" value="ECO:0007669"/>
    <property type="project" value="UniProtKB-KW"/>
</dbReference>
<keyword evidence="7 8" id="KW-0472">Membrane</keyword>
<feature type="transmembrane region" description="Helical" evidence="8">
    <location>
        <begin position="162"/>
        <end position="183"/>
    </location>
</feature>
<keyword evidence="3" id="KW-0813">Transport</keyword>
<organism evidence="9">
    <name type="scientific">hydrocarbon metagenome</name>
    <dbReference type="NCBI Taxonomy" id="938273"/>
    <lineage>
        <taxon>unclassified sequences</taxon>
        <taxon>metagenomes</taxon>
        <taxon>ecological metagenomes</taxon>
    </lineage>
</organism>
<evidence type="ECO:0000256" key="4">
    <source>
        <dbReference type="ARBA" id="ARBA00022692"/>
    </source>
</evidence>
<evidence type="ECO:0000256" key="6">
    <source>
        <dbReference type="ARBA" id="ARBA00022989"/>
    </source>
</evidence>
<dbReference type="GO" id="GO:1903607">
    <property type="term" value="P:cytochrome c biosynthetic process"/>
    <property type="evidence" value="ECO:0007669"/>
    <property type="project" value="TreeGrafter"/>
</dbReference>
<accession>A0A0W8G0N6</accession>
<feature type="transmembrane region" description="Helical" evidence="8">
    <location>
        <begin position="195"/>
        <end position="217"/>
    </location>
</feature>
<evidence type="ECO:0008006" key="10">
    <source>
        <dbReference type="Google" id="ProtNLM"/>
    </source>
</evidence>
<dbReference type="EMBL" id="LNQE01000417">
    <property type="protein sequence ID" value="KUG26714.1"/>
    <property type="molecule type" value="Genomic_DNA"/>
</dbReference>
<gene>
    <name evidence="9" type="ORF">ASZ90_003436</name>
</gene>
<evidence type="ECO:0000256" key="1">
    <source>
        <dbReference type="ARBA" id="ARBA00004141"/>
    </source>
</evidence>
<feature type="transmembrane region" description="Helical" evidence="8">
    <location>
        <begin position="128"/>
        <end position="150"/>
    </location>
</feature>
<evidence type="ECO:0000313" key="9">
    <source>
        <dbReference type="EMBL" id="KUG26714.1"/>
    </source>
</evidence>
<reference evidence="9" key="1">
    <citation type="journal article" date="2015" name="Proc. Natl. Acad. Sci. U.S.A.">
        <title>Networks of energetic and metabolic interactions define dynamics in microbial communities.</title>
        <authorList>
            <person name="Embree M."/>
            <person name="Liu J.K."/>
            <person name="Al-Bassam M.M."/>
            <person name="Zengler K."/>
        </authorList>
    </citation>
    <scope>NUCLEOTIDE SEQUENCE</scope>
</reference>
<sequence length="219" mass="24357">MKAYSLFRKDWQSELRTRYAINALAMFILVTISVILFSIGTEKISEYLTGGLLWVVIFFSAMSGLSRAFVSEEERGTTLTLQLIASPSTIFSGKLLFNLVLVFLMNVAITILYSALFESFVIKSFDLFLIAFVLGNFGIAISSTIIAAIISKASSKGTLYPVLSFPILLPLILTLLELTKFAMDGNSISDSWVEIAVLVCYDVIMLTASYLLFDFIWKD</sequence>
<name>A0A0W8G0N6_9ZZZZ</name>
<evidence type="ECO:0000256" key="3">
    <source>
        <dbReference type="ARBA" id="ARBA00022448"/>
    </source>
</evidence>
<dbReference type="PANTHER" id="PTHR30070:SF1">
    <property type="entry name" value="CYTOCHROME C BIOGENESIS B-RELATED"/>
    <property type="match status" value="1"/>
</dbReference>
<dbReference type="GO" id="GO:0005886">
    <property type="term" value="C:plasma membrane"/>
    <property type="evidence" value="ECO:0007669"/>
    <property type="project" value="TreeGrafter"/>
</dbReference>
<feature type="transmembrane region" description="Helical" evidence="8">
    <location>
        <begin position="95"/>
        <end position="116"/>
    </location>
</feature>
<evidence type="ECO:0000256" key="5">
    <source>
        <dbReference type="ARBA" id="ARBA00022748"/>
    </source>
</evidence>